<reference evidence="4" key="1">
    <citation type="submission" date="2021-01" db="EMBL/GenBank/DDBJ databases">
        <authorList>
            <person name="Corre E."/>
            <person name="Pelletier E."/>
            <person name="Niang G."/>
            <person name="Scheremetjew M."/>
            <person name="Finn R."/>
            <person name="Kale V."/>
            <person name="Holt S."/>
            <person name="Cochrane G."/>
            <person name="Meng A."/>
            <person name="Brown T."/>
            <person name="Cohen L."/>
        </authorList>
    </citation>
    <scope>NUCLEOTIDE SEQUENCE</scope>
    <source>
        <strain evidence="4">CCMP281</strain>
    </source>
</reference>
<dbReference type="GO" id="GO:0008270">
    <property type="term" value="F:zinc ion binding"/>
    <property type="evidence" value="ECO:0007669"/>
    <property type="project" value="UniProtKB-KW"/>
</dbReference>
<keyword evidence="1" id="KW-0863">Zinc-finger</keyword>
<dbReference type="PROSITE" id="PS50157">
    <property type="entry name" value="ZINC_FINGER_C2H2_2"/>
    <property type="match status" value="1"/>
</dbReference>
<evidence type="ECO:0000256" key="2">
    <source>
        <dbReference type="SAM" id="MobiDB-lite"/>
    </source>
</evidence>
<evidence type="ECO:0000259" key="3">
    <source>
        <dbReference type="PROSITE" id="PS50157"/>
    </source>
</evidence>
<feature type="domain" description="C2H2-type" evidence="3">
    <location>
        <begin position="1"/>
        <end position="30"/>
    </location>
</feature>
<evidence type="ECO:0000313" key="4">
    <source>
        <dbReference type="EMBL" id="CAE0128919.1"/>
    </source>
</evidence>
<feature type="region of interest" description="Disordered" evidence="2">
    <location>
        <begin position="63"/>
        <end position="121"/>
    </location>
</feature>
<sequence length="121" mass="14133">MGCKVCARVFISRKQLLKHVEKTGHSHSMASESKLTYLQPKAPFERVQPQLEELMLEDSQARRPRNVKGLKRQQLASRGIAKSRITKSKKEKRRDEVRQRPRTHSGTLYRYDTLQEEVGME</sequence>
<proteinExistence type="predicted"/>
<dbReference type="EMBL" id="HBHX01049489">
    <property type="protein sequence ID" value="CAE0128919.1"/>
    <property type="molecule type" value="Transcribed_RNA"/>
</dbReference>
<name>A0A7S3BBC7_9EUKA</name>
<accession>A0A7S3BBC7</accession>
<dbReference type="AlphaFoldDB" id="A0A7S3BBC7"/>
<protein>
    <recommendedName>
        <fullName evidence="3">C2H2-type domain-containing protein</fullName>
    </recommendedName>
</protein>
<organism evidence="4">
    <name type="scientific">Haptolina ericina</name>
    <dbReference type="NCBI Taxonomy" id="156174"/>
    <lineage>
        <taxon>Eukaryota</taxon>
        <taxon>Haptista</taxon>
        <taxon>Haptophyta</taxon>
        <taxon>Prymnesiophyceae</taxon>
        <taxon>Prymnesiales</taxon>
        <taxon>Prymnesiaceae</taxon>
        <taxon>Haptolina</taxon>
    </lineage>
</organism>
<keyword evidence="1" id="KW-0479">Metal-binding</keyword>
<keyword evidence="1" id="KW-0862">Zinc</keyword>
<gene>
    <name evidence="4" type="ORF">HERI1096_LOCUS27359</name>
</gene>
<dbReference type="InterPro" id="IPR013087">
    <property type="entry name" value="Znf_C2H2_type"/>
</dbReference>
<dbReference type="PROSITE" id="PS00028">
    <property type="entry name" value="ZINC_FINGER_C2H2_1"/>
    <property type="match status" value="1"/>
</dbReference>
<evidence type="ECO:0000256" key="1">
    <source>
        <dbReference type="PROSITE-ProRule" id="PRU00042"/>
    </source>
</evidence>